<keyword evidence="2" id="KW-0472">Membrane</keyword>
<organism evidence="3 4">
    <name type="scientific">Eimeria praecox</name>
    <dbReference type="NCBI Taxonomy" id="51316"/>
    <lineage>
        <taxon>Eukaryota</taxon>
        <taxon>Sar</taxon>
        <taxon>Alveolata</taxon>
        <taxon>Apicomplexa</taxon>
        <taxon>Conoidasida</taxon>
        <taxon>Coccidia</taxon>
        <taxon>Eucoccidiorida</taxon>
        <taxon>Eimeriorina</taxon>
        <taxon>Eimeriidae</taxon>
        <taxon>Eimeria</taxon>
    </lineage>
</organism>
<evidence type="ECO:0000256" key="1">
    <source>
        <dbReference type="SAM" id="MobiDB-lite"/>
    </source>
</evidence>
<accession>U6G8R3</accession>
<reference evidence="3" key="1">
    <citation type="submission" date="2013-10" db="EMBL/GenBank/DDBJ databases">
        <title>Genomic analysis of the causative agents of coccidiosis in chickens.</title>
        <authorList>
            <person name="Reid A.J."/>
            <person name="Blake D."/>
            <person name="Billington K."/>
            <person name="Browne H."/>
            <person name="Dunn M."/>
            <person name="Hung S."/>
            <person name="Kawahara F."/>
            <person name="Miranda-Saavedra D."/>
            <person name="Mourier T."/>
            <person name="Nagra H."/>
            <person name="Otto T.D."/>
            <person name="Rawlings N."/>
            <person name="Sanchez A."/>
            <person name="Sanders M."/>
            <person name="Subramaniam C."/>
            <person name="Tay Y."/>
            <person name="Dear P."/>
            <person name="Doerig C."/>
            <person name="Gruber A."/>
            <person name="Parkinson J."/>
            <person name="Shirley M."/>
            <person name="Wan K.L."/>
            <person name="Berriman M."/>
            <person name="Tomley F."/>
            <person name="Pain A."/>
        </authorList>
    </citation>
    <scope>NUCLEOTIDE SEQUENCE [LARGE SCALE GENOMIC DNA]</scope>
    <source>
        <strain evidence="3">Houghton</strain>
    </source>
</reference>
<keyword evidence="2" id="KW-0812">Transmembrane</keyword>
<feature type="compositionally biased region" description="Polar residues" evidence="1">
    <location>
        <begin position="178"/>
        <end position="188"/>
    </location>
</feature>
<proteinExistence type="predicted"/>
<protein>
    <submittedName>
        <fullName evidence="3">Sodium:solute symporter family domain-containing protein, putative</fullName>
    </submittedName>
</protein>
<evidence type="ECO:0000313" key="3">
    <source>
        <dbReference type="EMBL" id="CDI75917.1"/>
    </source>
</evidence>
<dbReference type="Proteomes" id="UP000018201">
    <property type="component" value="Unassembled WGS sequence"/>
</dbReference>
<name>U6G8R3_9EIME</name>
<keyword evidence="2" id="KW-1133">Transmembrane helix</keyword>
<reference evidence="3" key="2">
    <citation type="submission" date="2013-10" db="EMBL/GenBank/DDBJ databases">
        <authorList>
            <person name="Aslett M."/>
        </authorList>
    </citation>
    <scope>NUCLEOTIDE SEQUENCE [LARGE SCALE GENOMIC DNA]</scope>
    <source>
        <strain evidence="3">Houghton</strain>
    </source>
</reference>
<dbReference type="OrthoDB" id="348112at2759"/>
<feature type="region of interest" description="Disordered" evidence="1">
    <location>
        <begin position="115"/>
        <end position="188"/>
    </location>
</feature>
<feature type="compositionally biased region" description="Low complexity" evidence="1">
    <location>
        <begin position="143"/>
        <end position="166"/>
    </location>
</feature>
<dbReference type="EMBL" id="HG691211">
    <property type="protein sequence ID" value="CDI75917.1"/>
    <property type="molecule type" value="Genomic_DNA"/>
</dbReference>
<feature type="transmembrane region" description="Helical" evidence="2">
    <location>
        <begin position="25"/>
        <end position="45"/>
    </location>
</feature>
<dbReference type="VEuPathDB" id="ToxoDB:EPH_0044600"/>
<keyword evidence="4" id="KW-1185">Reference proteome</keyword>
<dbReference type="AlphaFoldDB" id="U6G8R3"/>
<evidence type="ECO:0000313" key="4">
    <source>
        <dbReference type="Proteomes" id="UP000018201"/>
    </source>
</evidence>
<sequence length="188" mass="18935">MAANFLCAILSGPFLLSIHPNITSWGFLGGLLVAVVGLLLCALITQKAAGEAFSLSFFAPEDISSLPYLIAFIVAPIAGAVGTALISKLDIHLNKRAAAAAAAAAAAETAAAGTSKTLSLAPNPSTPQPSPTGLTGREASDQSNSSSNNSNSNRDNSSSGSSSKNSVRPQDPQPPEAQLQSTGVADMT</sequence>
<feature type="transmembrane region" description="Helical" evidence="2">
    <location>
        <begin position="65"/>
        <end position="86"/>
    </location>
</feature>
<gene>
    <name evidence="3" type="ORF">EPH_0044600</name>
</gene>
<evidence type="ECO:0000256" key="2">
    <source>
        <dbReference type="SAM" id="Phobius"/>
    </source>
</evidence>